<dbReference type="EMBL" id="MU007010">
    <property type="protein sequence ID" value="KAF2436545.1"/>
    <property type="molecule type" value="Genomic_DNA"/>
</dbReference>
<organism evidence="5 6">
    <name type="scientific">Tothia fuscella</name>
    <dbReference type="NCBI Taxonomy" id="1048955"/>
    <lineage>
        <taxon>Eukaryota</taxon>
        <taxon>Fungi</taxon>
        <taxon>Dikarya</taxon>
        <taxon>Ascomycota</taxon>
        <taxon>Pezizomycotina</taxon>
        <taxon>Dothideomycetes</taxon>
        <taxon>Pleosporomycetidae</taxon>
        <taxon>Venturiales</taxon>
        <taxon>Cylindrosympodiaceae</taxon>
        <taxon>Tothia</taxon>
    </lineage>
</organism>
<dbReference type="InterPro" id="IPR020843">
    <property type="entry name" value="ER"/>
</dbReference>
<comment type="subunit">
    <text evidence="2">Monomer.</text>
</comment>
<dbReference type="OrthoDB" id="9992527at2759"/>
<dbReference type="GO" id="GO:0016651">
    <property type="term" value="F:oxidoreductase activity, acting on NAD(P)H"/>
    <property type="evidence" value="ECO:0007669"/>
    <property type="project" value="InterPro"/>
</dbReference>
<evidence type="ECO:0000313" key="6">
    <source>
        <dbReference type="Proteomes" id="UP000800235"/>
    </source>
</evidence>
<sequence>MSPSKTHKAVATFGPRKPLQLIDVPTVKPPGKEVCIKVAWTASTPLDLHQADGGLLVNPPQVLGDGASGIVVEVGDAVERLKVGDEVFGFTWRSQQDKAHQEYITAPENLFGLIPKRMAAEAVVTVPNNLVCVCHTLTHDLHLLFPWPLPENYVPEEFEVPILIWGGSSSVGQYALQVLKYLGYKNLITTASPKHHQMLKDYGARITVDYNSVDVVDQILKLAGGKVKYAIDCIASREGSLEPISKILEAGSIVAVSLPVIIRDATDTVLPEYSMEPDKAVKWADGVEVVGTRTHFYLENKFFEEHLQAEIIPLLLASGDVVPNRQRIVNGETLLERAENALDLLRRKVPSGERLVWRVAEP</sequence>
<keyword evidence="6" id="KW-1185">Reference proteome</keyword>
<dbReference type="SUPFAM" id="SSF50129">
    <property type="entry name" value="GroES-like"/>
    <property type="match status" value="1"/>
</dbReference>
<dbReference type="AlphaFoldDB" id="A0A9P4P3A8"/>
<dbReference type="PANTHER" id="PTHR45348:SF3">
    <property type="entry name" value="ENOYL REDUCTASE (ER) DOMAIN-CONTAINING PROTEIN"/>
    <property type="match status" value="1"/>
</dbReference>
<dbReference type="CDD" id="cd08249">
    <property type="entry name" value="enoyl_reductase_like"/>
    <property type="match status" value="1"/>
</dbReference>
<dbReference type="SUPFAM" id="SSF51735">
    <property type="entry name" value="NAD(P)-binding Rossmann-fold domains"/>
    <property type="match status" value="1"/>
</dbReference>
<dbReference type="InterPro" id="IPR013154">
    <property type="entry name" value="ADH-like_N"/>
</dbReference>
<comment type="similarity">
    <text evidence="1">Belongs to the zinc-containing alcohol dehydrogenase family.</text>
</comment>
<evidence type="ECO:0000256" key="2">
    <source>
        <dbReference type="ARBA" id="ARBA00011245"/>
    </source>
</evidence>
<dbReference type="Pfam" id="PF00107">
    <property type="entry name" value="ADH_zinc_N"/>
    <property type="match status" value="1"/>
</dbReference>
<name>A0A9P4P3A8_9PEZI</name>
<evidence type="ECO:0000313" key="5">
    <source>
        <dbReference type="EMBL" id="KAF2436545.1"/>
    </source>
</evidence>
<accession>A0A9P4P3A8</accession>
<evidence type="ECO:0000256" key="3">
    <source>
        <dbReference type="ARBA" id="ARBA00023002"/>
    </source>
</evidence>
<proteinExistence type="inferred from homology"/>
<gene>
    <name evidence="5" type="ORF">EJ08DRAFT_150494</name>
</gene>
<dbReference type="Proteomes" id="UP000800235">
    <property type="component" value="Unassembled WGS sequence"/>
</dbReference>
<evidence type="ECO:0000256" key="1">
    <source>
        <dbReference type="ARBA" id="ARBA00008072"/>
    </source>
</evidence>
<keyword evidence="3" id="KW-0560">Oxidoreductase</keyword>
<protein>
    <submittedName>
        <fullName evidence="5">Zinc-binding dehydrogenase</fullName>
    </submittedName>
</protein>
<dbReference type="InterPro" id="IPR036291">
    <property type="entry name" value="NAD(P)-bd_dom_sf"/>
</dbReference>
<feature type="domain" description="Enoyl reductase (ER)" evidence="4">
    <location>
        <begin position="14"/>
        <end position="356"/>
    </location>
</feature>
<dbReference type="SMART" id="SM00829">
    <property type="entry name" value="PKS_ER"/>
    <property type="match status" value="1"/>
</dbReference>
<dbReference type="InterPro" id="IPR013149">
    <property type="entry name" value="ADH-like_C"/>
</dbReference>
<reference evidence="5" key="1">
    <citation type="journal article" date="2020" name="Stud. Mycol.">
        <title>101 Dothideomycetes genomes: a test case for predicting lifestyles and emergence of pathogens.</title>
        <authorList>
            <person name="Haridas S."/>
            <person name="Albert R."/>
            <person name="Binder M."/>
            <person name="Bloem J."/>
            <person name="Labutti K."/>
            <person name="Salamov A."/>
            <person name="Andreopoulos B."/>
            <person name="Baker S."/>
            <person name="Barry K."/>
            <person name="Bills G."/>
            <person name="Bluhm B."/>
            <person name="Cannon C."/>
            <person name="Castanera R."/>
            <person name="Culley D."/>
            <person name="Daum C."/>
            <person name="Ezra D."/>
            <person name="Gonzalez J."/>
            <person name="Henrissat B."/>
            <person name="Kuo A."/>
            <person name="Liang C."/>
            <person name="Lipzen A."/>
            <person name="Lutzoni F."/>
            <person name="Magnuson J."/>
            <person name="Mondo S."/>
            <person name="Nolan M."/>
            <person name="Ohm R."/>
            <person name="Pangilinan J."/>
            <person name="Park H.-J."/>
            <person name="Ramirez L."/>
            <person name="Alfaro M."/>
            <person name="Sun H."/>
            <person name="Tritt A."/>
            <person name="Yoshinaga Y."/>
            <person name="Zwiers L.-H."/>
            <person name="Turgeon B."/>
            <person name="Goodwin S."/>
            <person name="Spatafora J."/>
            <person name="Crous P."/>
            <person name="Grigoriev I."/>
        </authorList>
    </citation>
    <scope>NUCLEOTIDE SEQUENCE</scope>
    <source>
        <strain evidence="5">CBS 130266</strain>
    </source>
</reference>
<dbReference type="PANTHER" id="PTHR45348">
    <property type="entry name" value="HYPOTHETICAL OXIDOREDUCTASE (EUROFUNG)"/>
    <property type="match status" value="1"/>
</dbReference>
<evidence type="ECO:0000259" key="4">
    <source>
        <dbReference type="SMART" id="SM00829"/>
    </source>
</evidence>
<dbReference type="Gene3D" id="3.40.50.720">
    <property type="entry name" value="NAD(P)-binding Rossmann-like Domain"/>
    <property type="match status" value="1"/>
</dbReference>
<dbReference type="InterPro" id="IPR047122">
    <property type="entry name" value="Trans-enoyl_RdTase-like"/>
</dbReference>
<dbReference type="InterPro" id="IPR011032">
    <property type="entry name" value="GroES-like_sf"/>
</dbReference>
<comment type="caution">
    <text evidence="5">The sequence shown here is derived from an EMBL/GenBank/DDBJ whole genome shotgun (WGS) entry which is preliminary data.</text>
</comment>
<dbReference type="Gene3D" id="3.90.180.10">
    <property type="entry name" value="Medium-chain alcohol dehydrogenases, catalytic domain"/>
    <property type="match status" value="1"/>
</dbReference>
<dbReference type="Pfam" id="PF08240">
    <property type="entry name" value="ADH_N"/>
    <property type="match status" value="1"/>
</dbReference>